<evidence type="ECO:0000313" key="2">
    <source>
        <dbReference type="Proteomes" id="UP001054945"/>
    </source>
</evidence>
<name>A0AAV4P550_CAEEX</name>
<sequence length="93" mass="10503">MATSGAIQFQLGLVETFLFGLMYEAHLDYIVFSLETEILEILGFLSDARAIGDSFVMQEDNVRSYRARFRNSTYIALRCNCTKDSVSMELGSN</sequence>
<dbReference type="Proteomes" id="UP001054945">
    <property type="component" value="Unassembled WGS sequence"/>
</dbReference>
<gene>
    <name evidence="1" type="ORF">CEXT_282771</name>
</gene>
<accession>A0AAV4P550</accession>
<reference evidence="1 2" key="1">
    <citation type="submission" date="2021-06" db="EMBL/GenBank/DDBJ databases">
        <title>Caerostris extrusa draft genome.</title>
        <authorList>
            <person name="Kono N."/>
            <person name="Arakawa K."/>
        </authorList>
    </citation>
    <scope>NUCLEOTIDE SEQUENCE [LARGE SCALE GENOMIC DNA]</scope>
</reference>
<proteinExistence type="predicted"/>
<comment type="caution">
    <text evidence="1">The sequence shown here is derived from an EMBL/GenBank/DDBJ whole genome shotgun (WGS) entry which is preliminary data.</text>
</comment>
<dbReference type="AlphaFoldDB" id="A0AAV4P550"/>
<keyword evidence="2" id="KW-1185">Reference proteome</keyword>
<evidence type="ECO:0000313" key="1">
    <source>
        <dbReference type="EMBL" id="GIX90282.1"/>
    </source>
</evidence>
<protein>
    <submittedName>
        <fullName evidence="1">Uncharacterized protein</fullName>
    </submittedName>
</protein>
<organism evidence="1 2">
    <name type="scientific">Caerostris extrusa</name>
    <name type="common">Bark spider</name>
    <name type="synonym">Caerostris bankana</name>
    <dbReference type="NCBI Taxonomy" id="172846"/>
    <lineage>
        <taxon>Eukaryota</taxon>
        <taxon>Metazoa</taxon>
        <taxon>Ecdysozoa</taxon>
        <taxon>Arthropoda</taxon>
        <taxon>Chelicerata</taxon>
        <taxon>Arachnida</taxon>
        <taxon>Araneae</taxon>
        <taxon>Araneomorphae</taxon>
        <taxon>Entelegynae</taxon>
        <taxon>Araneoidea</taxon>
        <taxon>Araneidae</taxon>
        <taxon>Caerostris</taxon>
    </lineage>
</organism>
<dbReference type="EMBL" id="BPLR01003928">
    <property type="protein sequence ID" value="GIX90282.1"/>
    <property type="molecule type" value="Genomic_DNA"/>
</dbReference>